<sequence length="219" mass="23147">MKKTLSCLMFIISLYLKSQVGISTSTPKTSLHVNGDLQVTNEFQVGGSKNTSGDSGRSGSVLVSQGVGNSPVWKTLDEVNIPVETNLSIKTTTSASSSANTSTPVIFDSVARSDNSYLTYSTSTGKFTVVKAGYYLFTAYLKYSISSSAANGTAVTAVKKNGVKIVASTTSHLTGTTTINHNLTKTHLFAVGDVISLEGLYSSQYSLLNSSISFMYLGN</sequence>
<feature type="chain" id="PRO_5045878754" description="C1q domain-containing protein" evidence="1">
    <location>
        <begin position="19"/>
        <end position="219"/>
    </location>
</feature>
<keyword evidence="1" id="KW-0732">Signal</keyword>
<proteinExistence type="predicted"/>
<dbReference type="InterPro" id="IPR008983">
    <property type="entry name" value="Tumour_necrosis_fac-like_dom"/>
</dbReference>
<organism evidence="3 4">
    <name type="scientific">Chryseobacterium oryctis</name>
    <dbReference type="NCBI Taxonomy" id="2952618"/>
    <lineage>
        <taxon>Bacteria</taxon>
        <taxon>Pseudomonadati</taxon>
        <taxon>Bacteroidota</taxon>
        <taxon>Flavobacteriia</taxon>
        <taxon>Flavobacteriales</taxon>
        <taxon>Weeksellaceae</taxon>
        <taxon>Chryseobacterium group</taxon>
        <taxon>Chryseobacterium</taxon>
    </lineage>
</organism>
<evidence type="ECO:0000313" key="4">
    <source>
        <dbReference type="Proteomes" id="UP001163719"/>
    </source>
</evidence>
<comment type="caution">
    <text evidence="3">The sequence shown here is derived from an EMBL/GenBank/DDBJ whole genome shotgun (WGS) entry which is preliminary data.</text>
</comment>
<gene>
    <name evidence="3" type="ORF">OH806_07575</name>
</gene>
<evidence type="ECO:0000259" key="2">
    <source>
        <dbReference type="Pfam" id="PF00386"/>
    </source>
</evidence>
<dbReference type="RefSeq" id="WP_264743078.1">
    <property type="nucleotide sequence ID" value="NZ_JAPDHV010000003.1"/>
</dbReference>
<dbReference type="Pfam" id="PF00386">
    <property type="entry name" value="C1q"/>
    <property type="match status" value="1"/>
</dbReference>
<accession>A0ABT3HMW1</accession>
<evidence type="ECO:0000256" key="1">
    <source>
        <dbReference type="SAM" id="SignalP"/>
    </source>
</evidence>
<dbReference type="Proteomes" id="UP001163719">
    <property type="component" value="Unassembled WGS sequence"/>
</dbReference>
<dbReference type="Gene3D" id="2.60.120.40">
    <property type="match status" value="1"/>
</dbReference>
<keyword evidence="4" id="KW-1185">Reference proteome</keyword>
<feature type="domain" description="C1q" evidence="2">
    <location>
        <begin position="93"/>
        <end position="169"/>
    </location>
</feature>
<name>A0ABT3HMW1_9FLAO</name>
<reference evidence="3" key="1">
    <citation type="submission" date="2022-10" db="EMBL/GenBank/DDBJ databases">
        <title>Chryseobacterium babae sp. nov. isolated from the gut of the beetle Oryctes rhinoceros, and Chryseobacterium kimseyorum sp. nov., isolated from a stick insect rearing cage.</title>
        <authorList>
            <person name="Shelomi M."/>
            <person name="Han C.-J."/>
            <person name="Chen W.-M."/>
            <person name="Chen H.-K."/>
            <person name="Liaw S.-J."/>
            <person name="Muhle E."/>
            <person name="Clermont D."/>
        </authorList>
    </citation>
    <scope>NUCLEOTIDE SEQUENCE</scope>
    <source>
        <strain evidence="3">WLa1L2M3</strain>
    </source>
</reference>
<dbReference type="SUPFAM" id="SSF49842">
    <property type="entry name" value="TNF-like"/>
    <property type="match status" value="1"/>
</dbReference>
<dbReference type="EMBL" id="JAPDHV010000003">
    <property type="protein sequence ID" value="MCW3161126.1"/>
    <property type="molecule type" value="Genomic_DNA"/>
</dbReference>
<evidence type="ECO:0000313" key="3">
    <source>
        <dbReference type="EMBL" id="MCW3161126.1"/>
    </source>
</evidence>
<dbReference type="InterPro" id="IPR001073">
    <property type="entry name" value="C1q_dom"/>
</dbReference>
<feature type="signal peptide" evidence="1">
    <location>
        <begin position="1"/>
        <end position="18"/>
    </location>
</feature>
<protein>
    <recommendedName>
        <fullName evidence="2">C1q domain-containing protein</fullName>
    </recommendedName>
</protein>